<evidence type="ECO:0000256" key="2">
    <source>
        <dbReference type="SAM" id="Phobius"/>
    </source>
</evidence>
<feature type="compositionally biased region" description="Low complexity" evidence="1">
    <location>
        <begin position="234"/>
        <end position="244"/>
    </location>
</feature>
<dbReference type="KEGG" id="pcot:PCOAH_00001040"/>
<feature type="transmembrane region" description="Helical" evidence="2">
    <location>
        <begin position="258"/>
        <end position="279"/>
    </location>
</feature>
<keyword evidence="2" id="KW-0472">Membrane</keyword>
<sequence>MTPSSTGTVLGDEELSKLPSNSSYYNEFREVFDTCGYSATEAVKTALHGHTELGGHMQEIAHAQCFAHAWQGTGDRGDKPCTFFYYWLGDILWKNIDSSTVLALMRKIYEEYRKKANEERCKIIYDNISEGEFKQRKLAYEYYNNYGAIKEQREQRGTKCNAAYHTYLKERADAYNAIRTDCEGKDTEPYCSDFNTKWKKYKEPKPRGQGGYEEKDLEILECTPPPKPKPNPNPNQAGSSGSFSDYDYGSASSTVAPAAVSAAGGIAAIGLPAVMFLLYKYTNLFSGLRNSFGGSNSRSRKKRSIIRNELNTLSEDSATEYGTDYSTIASSVASTEDNSTIYDGPTSRGRTNNGRRPGNRGRNISYQRM</sequence>
<feature type="region of interest" description="Disordered" evidence="1">
    <location>
        <begin position="336"/>
        <end position="369"/>
    </location>
</feature>
<dbReference type="RefSeq" id="XP_019912414.1">
    <property type="nucleotide sequence ID" value="XM_020056921.1"/>
</dbReference>
<proteinExistence type="predicted"/>
<dbReference type="GeneID" id="30906823"/>
<feature type="compositionally biased region" description="Low complexity" evidence="1">
    <location>
        <begin position="348"/>
        <end position="363"/>
    </location>
</feature>
<gene>
    <name evidence="3" type="ORF">PCOAH_00001040</name>
</gene>
<protein>
    <submittedName>
        <fullName evidence="3">CYIR protein</fullName>
    </submittedName>
</protein>
<dbReference type="InterPro" id="IPR008780">
    <property type="entry name" value="Plasmodium_Vir"/>
</dbReference>
<evidence type="ECO:0000313" key="3">
    <source>
        <dbReference type="EMBL" id="ANQ05719.1"/>
    </source>
</evidence>
<dbReference type="VEuPathDB" id="PlasmoDB:PCOAH_00001040"/>
<evidence type="ECO:0000313" key="4">
    <source>
        <dbReference type="Proteomes" id="UP000092716"/>
    </source>
</evidence>
<keyword evidence="4" id="KW-1185">Reference proteome</keyword>
<dbReference type="EMBL" id="CP016239">
    <property type="protein sequence ID" value="ANQ05719.1"/>
    <property type="molecule type" value="Genomic_DNA"/>
</dbReference>
<keyword evidence="2" id="KW-0812">Transmembrane</keyword>
<dbReference type="AlphaFoldDB" id="A0A1B1DSV5"/>
<dbReference type="OrthoDB" id="389190at2759"/>
<reference evidence="4" key="1">
    <citation type="submission" date="2016-06" db="EMBL/GenBank/DDBJ databases">
        <title>First high quality genome sequence of Plasmodium coatneyi using continuous long reads from single molecule, real-time sequencing.</title>
        <authorList>
            <person name="Chien J.-T."/>
            <person name="Pakala S.B."/>
            <person name="Geraldo J.A."/>
            <person name="Lapp S.A."/>
            <person name="Barnwell J.W."/>
            <person name="Kissinger J.C."/>
            <person name="Galinski M.R."/>
            <person name="Humphrey J.C."/>
        </authorList>
    </citation>
    <scope>NUCLEOTIDE SEQUENCE [LARGE SCALE GENOMIC DNA]</scope>
    <source>
        <strain evidence="4">Hackeri</strain>
    </source>
</reference>
<feature type="region of interest" description="Disordered" evidence="1">
    <location>
        <begin position="220"/>
        <end position="244"/>
    </location>
</feature>
<dbReference type="Pfam" id="PF05795">
    <property type="entry name" value="Plasmodium_Vir"/>
    <property type="match status" value="1"/>
</dbReference>
<evidence type="ECO:0000256" key="1">
    <source>
        <dbReference type="SAM" id="MobiDB-lite"/>
    </source>
</evidence>
<name>A0A1B1DSV5_9APIC</name>
<feature type="compositionally biased region" description="Pro residues" evidence="1">
    <location>
        <begin position="223"/>
        <end position="233"/>
    </location>
</feature>
<organism evidence="3 4">
    <name type="scientific">Plasmodium coatneyi</name>
    <dbReference type="NCBI Taxonomy" id="208452"/>
    <lineage>
        <taxon>Eukaryota</taxon>
        <taxon>Sar</taxon>
        <taxon>Alveolata</taxon>
        <taxon>Apicomplexa</taxon>
        <taxon>Aconoidasida</taxon>
        <taxon>Haemosporida</taxon>
        <taxon>Plasmodiidae</taxon>
        <taxon>Plasmodium</taxon>
    </lineage>
</organism>
<dbReference type="Proteomes" id="UP000092716">
    <property type="component" value="Chromosome 1"/>
</dbReference>
<accession>A0A1B1DSV5</accession>
<keyword evidence="2" id="KW-1133">Transmembrane helix</keyword>